<proteinExistence type="predicted"/>
<evidence type="ECO:0000313" key="2">
    <source>
        <dbReference type="Proteomes" id="UP000756132"/>
    </source>
</evidence>
<dbReference type="AlphaFoldDB" id="A0A9Q8L5K7"/>
<dbReference type="Gene3D" id="3.10.450.50">
    <property type="match status" value="1"/>
</dbReference>
<dbReference type="EMBL" id="CP090163">
    <property type="protein sequence ID" value="UJO11246.1"/>
    <property type="molecule type" value="Genomic_DNA"/>
</dbReference>
<dbReference type="GeneID" id="71981661"/>
<reference evidence="1" key="1">
    <citation type="submission" date="2021-12" db="EMBL/GenBank/DDBJ databases">
        <authorList>
            <person name="Zaccaron A."/>
            <person name="Stergiopoulos I."/>
        </authorList>
    </citation>
    <scope>NUCLEOTIDE SEQUENCE</scope>
    <source>
        <strain evidence="1">Race5_Kim</strain>
    </source>
</reference>
<dbReference type="InterPro" id="IPR032710">
    <property type="entry name" value="NTF2-like_dom_sf"/>
</dbReference>
<dbReference type="OrthoDB" id="3622878at2759"/>
<keyword evidence="2" id="KW-1185">Reference proteome</keyword>
<name>A0A9Q8L5K7_PASFU</name>
<protein>
    <recommendedName>
        <fullName evidence="3">SnoaL-like domain-containing protein</fullName>
    </recommendedName>
</protein>
<evidence type="ECO:0000313" key="1">
    <source>
        <dbReference type="EMBL" id="UJO11246.1"/>
    </source>
</evidence>
<dbReference type="SUPFAM" id="SSF54427">
    <property type="entry name" value="NTF2-like"/>
    <property type="match status" value="1"/>
</dbReference>
<dbReference type="KEGG" id="ffu:CLAFUR5_01783"/>
<evidence type="ECO:0008006" key="3">
    <source>
        <dbReference type="Google" id="ProtNLM"/>
    </source>
</evidence>
<sequence length="149" mass="16589">MEQPIRPNTRAIITELERRSKANCEAVNNRDFSPATSALYRGKSSKWTAQASIGSTVHNLDEHVHSIQRVCNEYPDFRIRVVDMHTTVNDKADFAELYVNTESSNAPPGVSRPSVSIVVYRLIRGEWLSVHHMSLAGLPAEGSSQVSLI</sequence>
<gene>
    <name evidence="1" type="ORF">CLAFUR5_01783</name>
</gene>
<reference evidence="1" key="2">
    <citation type="journal article" date="2022" name="Microb. Genom.">
        <title>A chromosome-scale genome assembly of the tomato pathogen Cladosporium fulvum reveals a compartmentalized genome architecture and the presence of a dispensable chromosome.</title>
        <authorList>
            <person name="Zaccaron A.Z."/>
            <person name="Chen L.H."/>
            <person name="Samaras A."/>
            <person name="Stergiopoulos I."/>
        </authorList>
    </citation>
    <scope>NUCLEOTIDE SEQUENCE</scope>
    <source>
        <strain evidence="1">Race5_Kim</strain>
    </source>
</reference>
<dbReference type="RefSeq" id="XP_047755612.1">
    <property type="nucleotide sequence ID" value="XM_047900931.1"/>
</dbReference>
<organism evidence="1 2">
    <name type="scientific">Passalora fulva</name>
    <name type="common">Tomato leaf mold</name>
    <name type="synonym">Cladosporium fulvum</name>
    <dbReference type="NCBI Taxonomy" id="5499"/>
    <lineage>
        <taxon>Eukaryota</taxon>
        <taxon>Fungi</taxon>
        <taxon>Dikarya</taxon>
        <taxon>Ascomycota</taxon>
        <taxon>Pezizomycotina</taxon>
        <taxon>Dothideomycetes</taxon>
        <taxon>Dothideomycetidae</taxon>
        <taxon>Mycosphaerellales</taxon>
        <taxon>Mycosphaerellaceae</taxon>
        <taxon>Fulvia</taxon>
    </lineage>
</organism>
<dbReference type="Proteomes" id="UP000756132">
    <property type="component" value="Chromosome 1"/>
</dbReference>
<accession>A0A9Q8L5K7</accession>